<protein>
    <submittedName>
        <fullName evidence="2">Uncharacterized protein</fullName>
    </submittedName>
</protein>
<name>A0A5J4TSH3_9EUKA</name>
<dbReference type="EMBL" id="SNRW01026337">
    <property type="protein sequence ID" value="KAA6360873.1"/>
    <property type="molecule type" value="Genomic_DNA"/>
</dbReference>
<feature type="region of interest" description="Disordered" evidence="1">
    <location>
        <begin position="76"/>
        <end position="101"/>
    </location>
</feature>
<dbReference type="Proteomes" id="UP000324800">
    <property type="component" value="Unassembled WGS sequence"/>
</dbReference>
<accession>A0A5J4TSH3</accession>
<organism evidence="2 3">
    <name type="scientific">Streblomastix strix</name>
    <dbReference type="NCBI Taxonomy" id="222440"/>
    <lineage>
        <taxon>Eukaryota</taxon>
        <taxon>Metamonada</taxon>
        <taxon>Preaxostyla</taxon>
        <taxon>Oxymonadida</taxon>
        <taxon>Streblomastigidae</taxon>
        <taxon>Streblomastix</taxon>
    </lineage>
</organism>
<sequence length="101" mass="12124">MHEKYKEEKEDEKRFIVKNYLLMKDTIAVLRSLIVTTCKSNGSLIDQQCNENDKEDEYDAVEDDYEQEVNEQKQIWNQSDDIMDKKQDCEDSPFQDLDEYD</sequence>
<feature type="compositionally biased region" description="Acidic residues" evidence="1">
    <location>
        <begin position="90"/>
        <end position="101"/>
    </location>
</feature>
<reference evidence="2 3" key="1">
    <citation type="submission" date="2019-03" db="EMBL/GenBank/DDBJ databases">
        <title>Single cell metagenomics reveals metabolic interactions within the superorganism composed of flagellate Streblomastix strix and complex community of Bacteroidetes bacteria on its surface.</title>
        <authorList>
            <person name="Treitli S.C."/>
            <person name="Kolisko M."/>
            <person name="Husnik F."/>
            <person name="Keeling P."/>
            <person name="Hampl V."/>
        </authorList>
    </citation>
    <scope>NUCLEOTIDE SEQUENCE [LARGE SCALE GENOMIC DNA]</scope>
    <source>
        <strain evidence="2">ST1C</strain>
    </source>
</reference>
<evidence type="ECO:0000313" key="2">
    <source>
        <dbReference type="EMBL" id="KAA6360873.1"/>
    </source>
</evidence>
<comment type="caution">
    <text evidence="2">The sequence shown here is derived from an EMBL/GenBank/DDBJ whole genome shotgun (WGS) entry which is preliminary data.</text>
</comment>
<gene>
    <name evidence="2" type="ORF">EZS28_043601</name>
</gene>
<proteinExistence type="predicted"/>
<evidence type="ECO:0000313" key="3">
    <source>
        <dbReference type="Proteomes" id="UP000324800"/>
    </source>
</evidence>
<dbReference type="AlphaFoldDB" id="A0A5J4TSH3"/>
<evidence type="ECO:0000256" key="1">
    <source>
        <dbReference type="SAM" id="MobiDB-lite"/>
    </source>
</evidence>